<evidence type="ECO:0000313" key="1">
    <source>
        <dbReference type="EMBL" id="GMN21326.1"/>
    </source>
</evidence>
<evidence type="ECO:0000313" key="2">
    <source>
        <dbReference type="Proteomes" id="UP001187192"/>
    </source>
</evidence>
<accession>A0AA88CLL3</accession>
<dbReference type="AlphaFoldDB" id="A0AA88CLL3"/>
<proteinExistence type="predicted"/>
<protein>
    <submittedName>
        <fullName evidence="1">Uncharacterized protein</fullName>
    </submittedName>
</protein>
<organism evidence="1 2">
    <name type="scientific">Ficus carica</name>
    <name type="common">Common fig</name>
    <dbReference type="NCBI Taxonomy" id="3494"/>
    <lineage>
        <taxon>Eukaryota</taxon>
        <taxon>Viridiplantae</taxon>
        <taxon>Streptophyta</taxon>
        <taxon>Embryophyta</taxon>
        <taxon>Tracheophyta</taxon>
        <taxon>Spermatophyta</taxon>
        <taxon>Magnoliopsida</taxon>
        <taxon>eudicotyledons</taxon>
        <taxon>Gunneridae</taxon>
        <taxon>Pentapetalae</taxon>
        <taxon>rosids</taxon>
        <taxon>fabids</taxon>
        <taxon>Rosales</taxon>
        <taxon>Moraceae</taxon>
        <taxon>Ficeae</taxon>
        <taxon>Ficus</taxon>
    </lineage>
</organism>
<name>A0AA88CLL3_FICCA</name>
<dbReference type="EMBL" id="BTGU01003999">
    <property type="protein sequence ID" value="GMN21326.1"/>
    <property type="molecule type" value="Genomic_DNA"/>
</dbReference>
<comment type="caution">
    <text evidence="1">The sequence shown here is derived from an EMBL/GenBank/DDBJ whole genome shotgun (WGS) entry which is preliminary data.</text>
</comment>
<gene>
    <name evidence="1" type="ORF">TIFTF001_045477</name>
</gene>
<keyword evidence="2" id="KW-1185">Reference proteome</keyword>
<reference evidence="1" key="1">
    <citation type="submission" date="2023-07" db="EMBL/GenBank/DDBJ databases">
        <title>draft genome sequence of fig (Ficus carica).</title>
        <authorList>
            <person name="Takahashi T."/>
            <person name="Nishimura K."/>
        </authorList>
    </citation>
    <scope>NUCLEOTIDE SEQUENCE</scope>
</reference>
<dbReference type="Proteomes" id="UP001187192">
    <property type="component" value="Unassembled WGS sequence"/>
</dbReference>
<sequence>MELLSEQSDLILVHGSCCIDVEITWQLETSTIETSTMVYKQPSWKYEASTTVLKKPLWKHHTIFRHNRVAMLFPHRYSSCREPKSDQIAPTIVPYTAVGCHHHHLLVDHQSCKS</sequence>